<evidence type="ECO:0000256" key="4">
    <source>
        <dbReference type="ARBA" id="ARBA00022737"/>
    </source>
</evidence>
<evidence type="ECO:0000256" key="1">
    <source>
        <dbReference type="ARBA" id="ARBA00004906"/>
    </source>
</evidence>
<keyword evidence="2" id="KW-0808">Transferase</keyword>
<evidence type="ECO:0000256" key="2">
    <source>
        <dbReference type="ARBA" id="ARBA00022679"/>
    </source>
</evidence>
<proteinExistence type="predicted"/>
<dbReference type="InterPro" id="IPR002867">
    <property type="entry name" value="IBR_dom"/>
</dbReference>
<evidence type="ECO:0000256" key="6">
    <source>
        <dbReference type="ARBA" id="ARBA00022786"/>
    </source>
</evidence>
<dbReference type="InterPro" id="IPR047545">
    <property type="entry name" value="BRcat_RBR_RNF216"/>
</dbReference>
<accession>A0A9P0FCZ7</accession>
<evidence type="ECO:0000256" key="5">
    <source>
        <dbReference type="ARBA" id="ARBA00022771"/>
    </source>
</evidence>
<dbReference type="InterPro" id="IPR051628">
    <property type="entry name" value="LUBAC_E3_Ligases"/>
</dbReference>
<keyword evidence="7" id="KW-0862">Zinc</keyword>
<evidence type="ECO:0000313" key="9">
    <source>
        <dbReference type="EMBL" id="CAH0547743.1"/>
    </source>
</evidence>
<dbReference type="InterPro" id="IPR047546">
    <property type="entry name" value="Rcat_RBR_RNF216"/>
</dbReference>
<dbReference type="CDD" id="cd20353">
    <property type="entry name" value="Rcat_RBR_RNF216"/>
    <property type="match status" value="1"/>
</dbReference>
<dbReference type="SUPFAM" id="SSF57850">
    <property type="entry name" value="RING/U-box"/>
    <property type="match status" value="2"/>
</dbReference>
<dbReference type="GO" id="GO:0008270">
    <property type="term" value="F:zinc ion binding"/>
    <property type="evidence" value="ECO:0007669"/>
    <property type="project" value="UniProtKB-KW"/>
</dbReference>
<protein>
    <recommendedName>
        <fullName evidence="8">RING-type domain-containing protein</fullName>
    </recommendedName>
</protein>
<keyword evidence="10" id="KW-1185">Reference proteome</keyword>
<name>A0A9P0FCZ7_BRAAE</name>
<organism evidence="9 10">
    <name type="scientific">Brassicogethes aeneus</name>
    <name type="common">Rape pollen beetle</name>
    <name type="synonym">Meligethes aeneus</name>
    <dbReference type="NCBI Taxonomy" id="1431903"/>
    <lineage>
        <taxon>Eukaryota</taxon>
        <taxon>Metazoa</taxon>
        <taxon>Ecdysozoa</taxon>
        <taxon>Arthropoda</taxon>
        <taxon>Hexapoda</taxon>
        <taxon>Insecta</taxon>
        <taxon>Pterygota</taxon>
        <taxon>Neoptera</taxon>
        <taxon>Endopterygota</taxon>
        <taxon>Coleoptera</taxon>
        <taxon>Polyphaga</taxon>
        <taxon>Cucujiformia</taxon>
        <taxon>Nitidulidae</taxon>
        <taxon>Meligethinae</taxon>
        <taxon>Brassicogethes</taxon>
    </lineage>
</organism>
<comment type="pathway">
    <text evidence="1">Protein modification; protein ubiquitination.</text>
</comment>
<dbReference type="Pfam" id="PF26200">
    <property type="entry name" value="Rcat_RNF216"/>
    <property type="match status" value="1"/>
</dbReference>
<dbReference type="EMBL" id="OV121132">
    <property type="protein sequence ID" value="CAH0547743.1"/>
    <property type="molecule type" value="Genomic_DNA"/>
</dbReference>
<evidence type="ECO:0000313" key="10">
    <source>
        <dbReference type="Proteomes" id="UP001154078"/>
    </source>
</evidence>
<dbReference type="Proteomes" id="UP001154078">
    <property type="component" value="Chromosome 1"/>
</dbReference>
<dbReference type="CDD" id="cd20339">
    <property type="entry name" value="BRcat_RBR_RNF216"/>
    <property type="match status" value="1"/>
</dbReference>
<keyword evidence="4" id="KW-0677">Repeat</keyword>
<dbReference type="GO" id="GO:0016740">
    <property type="term" value="F:transferase activity"/>
    <property type="evidence" value="ECO:0007669"/>
    <property type="project" value="UniProtKB-KW"/>
</dbReference>
<dbReference type="PANTHER" id="PTHR22770:SF47">
    <property type="entry name" value="E3 UBIQUITIN-PROTEIN LIGASE RNF216"/>
    <property type="match status" value="1"/>
</dbReference>
<dbReference type="Gene3D" id="1.20.120.1750">
    <property type="match status" value="1"/>
</dbReference>
<reference evidence="9" key="1">
    <citation type="submission" date="2021-12" db="EMBL/GenBank/DDBJ databases">
        <authorList>
            <person name="King R."/>
        </authorList>
    </citation>
    <scope>NUCLEOTIDE SEQUENCE</scope>
</reference>
<dbReference type="AlphaFoldDB" id="A0A9P0FCZ7"/>
<evidence type="ECO:0000256" key="7">
    <source>
        <dbReference type="ARBA" id="ARBA00022833"/>
    </source>
</evidence>
<dbReference type="SMART" id="SM00647">
    <property type="entry name" value="IBR"/>
    <property type="match status" value="1"/>
</dbReference>
<feature type="domain" description="RING-type" evidence="8">
    <location>
        <begin position="293"/>
        <end position="501"/>
    </location>
</feature>
<dbReference type="PROSITE" id="PS51873">
    <property type="entry name" value="TRIAD"/>
    <property type="match status" value="1"/>
</dbReference>
<keyword evidence="5" id="KW-0863">Zinc-finger</keyword>
<keyword evidence="6" id="KW-0833">Ubl conjugation pathway</keyword>
<dbReference type="PANTHER" id="PTHR22770">
    <property type="entry name" value="UBIQUITIN CONJUGATING ENZYME 7 INTERACTING PROTEIN-RELATED"/>
    <property type="match status" value="1"/>
</dbReference>
<dbReference type="OrthoDB" id="10009520at2759"/>
<keyword evidence="3" id="KW-0479">Metal-binding</keyword>
<sequence length="539" mass="62467">MDNYPILREIFPNKSENTIKEMIGLAQEQNPGDPNDLLLENIINLLTESGDSTFDSSTVSDNEYEAAYDDENEGAVGYDYQQMNASIIGNNLDRIYNHLIEVLPKADPDYLREKADIFCNQPENCVTDFIDNALENNDYPTREDYVKRTKERNEFNRYTRNFNVNEYLQIIPNPIEKYSNQDRKLVLTGSNINEDDINYVKIFLYNKFRFARKKYIDDVFDPNINLINICKRLDRLPQSLKKCRPLETNGYTANVELLQLLAYIQYGKYIKDTIRTMDAVYQEAKKQAIDCGLIEECIVCSDQLIPEECFFCRKGCVYCKDCLRTGTEVGIGNGDLKFPCHYCDQQFSLWTLKMVLSANIYEKLEQRIQNEEIKNAMLDDSDSCPFCGHVQVFTETNKIFKCQNEECAQESCRLCKHVSHIPLRCNEIEYDEDVQRRTFIENQMAEAVMRTCVSCNKKFVKENGCNKMVCSCGAKMCYICGSAIVDYSHFGTGKCPLHTDDLKRFHLENVRKGAREAKQQLNGQEIKFDPEENLEAFFN</sequence>
<evidence type="ECO:0000256" key="3">
    <source>
        <dbReference type="ARBA" id="ARBA00022723"/>
    </source>
</evidence>
<dbReference type="InterPro" id="IPR044066">
    <property type="entry name" value="TRIAD_supradom"/>
</dbReference>
<gene>
    <name evidence="9" type="ORF">MELIAE_LOCUS1670</name>
</gene>
<evidence type="ECO:0000259" key="8">
    <source>
        <dbReference type="PROSITE" id="PS51873"/>
    </source>
</evidence>